<reference evidence="2" key="1">
    <citation type="submission" date="2020-03" db="EMBL/GenBank/DDBJ databases">
        <title>A high-quality chromosome-level genome assembly of a woody plant with both climbing and erect habits, Rhamnella rubrinervis.</title>
        <authorList>
            <person name="Lu Z."/>
            <person name="Yang Y."/>
            <person name="Zhu X."/>
            <person name="Sun Y."/>
        </authorList>
    </citation>
    <scope>NUCLEOTIDE SEQUENCE</scope>
    <source>
        <strain evidence="2">BYM</strain>
        <tissue evidence="2">Leaf</tissue>
    </source>
</reference>
<protein>
    <submittedName>
        <fullName evidence="2">Uncharacterized protein</fullName>
    </submittedName>
</protein>
<keyword evidence="1" id="KW-0472">Membrane</keyword>
<evidence type="ECO:0000313" key="2">
    <source>
        <dbReference type="EMBL" id="KAF3434906.1"/>
    </source>
</evidence>
<dbReference type="OrthoDB" id="1194604at2759"/>
<gene>
    <name evidence="2" type="ORF">FNV43_RR21993</name>
</gene>
<evidence type="ECO:0000256" key="1">
    <source>
        <dbReference type="SAM" id="Phobius"/>
    </source>
</evidence>
<comment type="caution">
    <text evidence="2">The sequence shown here is derived from an EMBL/GenBank/DDBJ whole genome shotgun (WGS) entry which is preliminary data.</text>
</comment>
<keyword evidence="1" id="KW-1133">Transmembrane helix</keyword>
<dbReference type="SUPFAM" id="SSF53850">
    <property type="entry name" value="Periplasmic binding protein-like II"/>
    <property type="match status" value="1"/>
</dbReference>
<organism evidence="2 3">
    <name type="scientific">Rhamnella rubrinervis</name>
    <dbReference type="NCBI Taxonomy" id="2594499"/>
    <lineage>
        <taxon>Eukaryota</taxon>
        <taxon>Viridiplantae</taxon>
        <taxon>Streptophyta</taxon>
        <taxon>Embryophyta</taxon>
        <taxon>Tracheophyta</taxon>
        <taxon>Spermatophyta</taxon>
        <taxon>Magnoliopsida</taxon>
        <taxon>eudicotyledons</taxon>
        <taxon>Gunneridae</taxon>
        <taxon>Pentapetalae</taxon>
        <taxon>rosids</taxon>
        <taxon>fabids</taxon>
        <taxon>Rosales</taxon>
        <taxon>Rhamnaceae</taxon>
        <taxon>rhamnoid group</taxon>
        <taxon>Rhamneae</taxon>
        <taxon>Rhamnella</taxon>
    </lineage>
</organism>
<evidence type="ECO:0000313" key="3">
    <source>
        <dbReference type="Proteomes" id="UP000796880"/>
    </source>
</evidence>
<dbReference type="EMBL" id="VOIH02000010">
    <property type="protein sequence ID" value="KAF3434906.1"/>
    <property type="molecule type" value="Genomic_DNA"/>
</dbReference>
<feature type="transmembrane region" description="Helical" evidence="1">
    <location>
        <begin position="251"/>
        <end position="274"/>
    </location>
</feature>
<sequence length="339" mass="37127">MTVWRASTIVCLVWVRKRSRVLARGYSLGIGGELLRISTLSLDSSFLKEIFIASEPSSSSSLGSGVDQSLVFLALNCQIMSFLVFKMASRPAFSYICHLALGQQATLVYSLSLSAAKASFPAATFARSSLRASSSVSLSISLSGLPFPKVLGRWWLPLRLLNTKGNYVVVGGKFGPTTEGVLTDLNFKGVETIFSPDQYATDCSRGKQAWRCSAIIDETPYIKIFLATYPRDYSMVESMPTTNGFGFVSDLLFYVTMLVHTCVYALACVCSPLVHDMSRAIIKLREEGEIAKLETEWFQGKSTYTFEDSTNNSTPNALSLRGDLFLIIGLSSTLALTFS</sequence>
<dbReference type="Proteomes" id="UP000796880">
    <property type="component" value="Unassembled WGS sequence"/>
</dbReference>
<accession>A0A8K0GRN1</accession>
<dbReference type="PANTHER" id="PTHR18966">
    <property type="entry name" value="IONOTROPIC GLUTAMATE RECEPTOR"/>
    <property type="match status" value="1"/>
</dbReference>
<dbReference type="InterPro" id="IPR015683">
    <property type="entry name" value="Ionotropic_Glu_rcpt"/>
</dbReference>
<proteinExistence type="predicted"/>
<keyword evidence="3" id="KW-1185">Reference proteome</keyword>
<name>A0A8K0GRN1_9ROSA</name>
<keyword evidence="1" id="KW-0812">Transmembrane</keyword>
<dbReference type="AlphaFoldDB" id="A0A8K0GRN1"/>